<accession>A0AAD5XXP2</accession>
<dbReference type="InterPro" id="IPR050667">
    <property type="entry name" value="PPR-containing_protein"/>
</dbReference>
<organism evidence="2 3">
    <name type="scientific">Clydaea vesicula</name>
    <dbReference type="NCBI Taxonomy" id="447962"/>
    <lineage>
        <taxon>Eukaryota</taxon>
        <taxon>Fungi</taxon>
        <taxon>Fungi incertae sedis</taxon>
        <taxon>Chytridiomycota</taxon>
        <taxon>Chytridiomycota incertae sedis</taxon>
        <taxon>Chytridiomycetes</taxon>
        <taxon>Lobulomycetales</taxon>
        <taxon>Lobulomycetaceae</taxon>
        <taxon>Clydaea</taxon>
    </lineage>
</organism>
<reference evidence="2" key="1">
    <citation type="submission" date="2020-05" db="EMBL/GenBank/DDBJ databases">
        <title>Phylogenomic resolution of chytrid fungi.</title>
        <authorList>
            <person name="Stajich J.E."/>
            <person name="Amses K."/>
            <person name="Simmons R."/>
            <person name="Seto K."/>
            <person name="Myers J."/>
            <person name="Bonds A."/>
            <person name="Quandt C.A."/>
            <person name="Barry K."/>
            <person name="Liu P."/>
            <person name="Grigoriev I."/>
            <person name="Longcore J.E."/>
            <person name="James T.Y."/>
        </authorList>
    </citation>
    <scope>NUCLEOTIDE SEQUENCE</scope>
    <source>
        <strain evidence="2">JEL0476</strain>
    </source>
</reference>
<evidence type="ECO:0000313" key="3">
    <source>
        <dbReference type="Proteomes" id="UP001211065"/>
    </source>
</evidence>
<dbReference type="Gene3D" id="1.25.40.10">
    <property type="entry name" value="Tetratricopeptide repeat domain"/>
    <property type="match status" value="1"/>
</dbReference>
<evidence type="ECO:0000313" key="2">
    <source>
        <dbReference type="EMBL" id="KAJ3217880.1"/>
    </source>
</evidence>
<comment type="caution">
    <text evidence="2">The sequence shown here is derived from an EMBL/GenBank/DDBJ whole genome shotgun (WGS) entry which is preliminary data.</text>
</comment>
<evidence type="ECO:0008006" key="4">
    <source>
        <dbReference type="Google" id="ProtNLM"/>
    </source>
</evidence>
<keyword evidence="3" id="KW-1185">Reference proteome</keyword>
<dbReference type="Proteomes" id="UP001211065">
    <property type="component" value="Unassembled WGS sequence"/>
</dbReference>
<evidence type="ECO:0000256" key="1">
    <source>
        <dbReference type="ARBA" id="ARBA00022737"/>
    </source>
</evidence>
<dbReference type="PANTHER" id="PTHR47939">
    <property type="entry name" value="MEMBRANE-ASSOCIATED SALT-INDUCIBLE PROTEIN-LIKE"/>
    <property type="match status" value="1"/>
</dbReference>
<proteinExistence type="predicted"/>
<dbReference type="InterPro" id="IPR011990">
    <property type="entry name" value="TPR-like_helical_dom_sf"/>
</dbReference>
<gene>
    <name evidence="2" type="ORF">HK099_005306</name>
</gene>
<keyword evidence="1" id="KW-0677">Repeat</keyword>
<dbReference type="PANTHER" id="PTHR47939:SF13">
    <property type="entry name" value="OS03G0201400 PROTEIN"/>
    <property type="match status" value="1"/>
</dbReference>
<dbReference type="EMBL" id="JADGJW010000406">
    <property type="protein sequence ID" value="KAJ3217880.1"/>
    <property type="molecule type" value="Genomic_DNA"/>
</dbReference>
<name>A0AAD5XXP2_9FUNG</name>
<protein>
    <recommendedName>
        <fullName evidence="4">Pentatricopeptide repeat-containing protein</fullName>
    </recommendedName>
</protein>
<sequence length="597" mass="68906">MLDEGCFEIQNWKLVEEYYETLLAMGSKISPSYNDFENYNEMILKAWCNLNKLDKAVEYVQNLPTQQQGLTTDQIVFLVNLLSKELLEKGETEKAVKLCEHFKSNAEFKPHPETVLVMIKSYCESDNITTALATIVDFSLRYSTGKKSMEILKMESEMYKFLFMSACKKLDGAFIDEILISMKRDDILVTSEILNILIEYYIKQDLIDDALKVYLSFKFESQERLREATADLDNAHNIQSLKQELKIPVSVYNYILAGLASHFRMLEFRELWNELKDLNLATSGTYLLVLESYLHVADVSSAFEVCQHLMDDITLEKPNVKLILKLLDATITSGKHKETAQVIRWIRLVSKKSEEEQINLEAVKNLKTKVLPITQLMEKFILEGLPEKFTNTKPLVETNDKLRTALDIYEELLKLDVSLPYSLYTAFIKHYHLRVKDMVGVARTWTSAVKQSKLQGQHALPAELVASFLHASKDLCLKQTASHVLKFVYTENIVLNKISYEHILFIASKFGWLDIVTDFLEKMENDGIKVDSNIFDFCFKNLKNFHSDANSTGKKKAIINQSKLFEKYMEKNFPEAIGSWYDISDNQLINEMKRLAE</sequence>
<dbReference type="AlphaFoldDB" id="A0AAD5XXP2"/>